<keyword evidence="3" id="KW-0645">Protease</keyword>
<dbReference type="InterPro" id="IPR003675">
    <property type="entry name" value="Rce1/LyrA-like_dom"/>
</dbReference>
<dbReference type="STRING" id="313367.JSE7799_01229"/>
<organism evidence="3 4">
    <name type="scientific">Jannaschia seosinensis</name>
    <dbReference type="NCBI Taxonomy" id="313367"/>
    <lineage>
        <taxon>Bacteria</taxon>
        <taxon>Pseudomonadati</taxon>
        <taxon>Pseudomonadota</taxon>
        <taxon>Alphaproteobacteria</taxon>
        <taxon>Rhodobacterales</taxon>
        <taxon>Roseobacteraceae</taxon>
        <taxon>Jannaschia</taxon>
    </lineage>
</organism>
<feature type="transmembrane region" description="Helical" evidence="1">
    <location>
        <begin position="103"/>
        <end position="125"/>
    </location>
</feature>
<proteinExistence type="predicted"/>
<feature type="transmembrane region" description="Helical" evidence="1">
    <location>
        <begin position="24"/>
        <end position="51"/>
    </location>
</feature>
<protein>
    <submittedName>
        <fullName evidence="3">CAAX amino terminal protease self-immunity</fullName>
    </submittedName>
</protein>
<feature type="transmembrane region" description="Helical" evidence="1">
    <location>
        <begin position="232"/>
        <end position="254"/>
    </location>
</feature>
<dbReference type="RefSeq" id="WP_055662844.1">
    <property type="nucleotide sequence ID" value="NZ_CYPR01000070.1"/>
</dbReference>
<accession>A0A0M7B9N0</accession>
<dbReference type="GO" id="GO:0006508">
    <property type="term" value="P:proteolysis"/>
    <property type="evidence" value="ECO:0007669"/>
    <property type="project" value="UniProtKB-KW"/>
</dbReference>
<evidence type="ECO:0000313" key="3">
    <source>
        <dbReference type="EMBL" id="CUH36714.1"/>
    </source>
</evidence>
<evidence type="ECO:0000313" key="4">
    <source>
        <dbReference type="Proteomes" id="UP000049455"/>
    </source>
</evidence>
<keyword evidence="4" id="KW-1185">Reference proteome</keyword>
<dbReference type="OrthoDB" id="7171777at2"/>
<dbReference type="Proteomes" id="UP000049455">
    <property type="component" value="Unassembled WGS sequence"/>
</dbReference>
<keyword evidence="1" id="KW-0812">Transmembrane</keyword>
<feature type="domain" description="CAAX prenyl protease 2/Lysostaphin resistance protein A-like" evidence="2">
    <location>
        <begin position="140"/>
        <end position="237"/>
    </location>
</feature>
<feature type="transmembrane region" description="Helical" evidence="1">
    <location>
        <begin position="137"/>
        <end position="155"/>
    </location>
</feature>
<gene>
    <name evidence="3" type="ORF">JSE7799_01229</name>
</gene>
<reference evidence="3 4" key="1">
    <citation type="submission" date="2015-09" db="EMBL/GenBank/DDBJ databases">
        <authorList>
            <person name="Jackson K.R."/>
            <person name="Lunt B.L."/>
            <person name="Fisher J.N.B."/>
            <person name="Gardner A.V."/>
            <person name="Bailey M.E."/>
            <person name="Deus L.M."/>
            <person name="Earl A.S."/>
            <person name="Gibby P.D."/>
            <person name="Hartmann K.A."/>
            <person name="Liu J.E."/>
            <person name="Manci A.M."/>
            <person name="Nielsen D.A."/>
            <person name="Solomon M.B."/>
            <person name="Breakwell D.P."/>
            <person name="Burnett S.H."/>
            <person name="Grose J.H."/>
        </authorList>
    </citation>
    <scope>NUCLEOTIDE SEQUENCE [LARGE SCALE GENOMIC DNA]</scope>
    <source>
        <strain evidence="3 4">CECT 7799</strain>
    </source>
</reference>
<dbReference type="GO" id="GO:0004175">
    <property type="term" value="F:endopeptidase activity"/>
    <property type="evidence" value="ECO:0007669"/>
    <property type="project" value="UniProtKB-ARBA"/>
</dbReference>
<name>A0A0M7B9N0_9RHOB</name>
<sequence length="295" mass="31041">MLTPEFARFVAPARRRPQVWRLCAGLLLIVLCTVGTSMLFFAVVALLLGPGEIEVWMARFRNGASPTGTTMLLYTFAGMALGAVLAGLVHGRHPRTLVGAAQARPFLAGLGAVVLVNVAALVIPADFPLAPGIDAEIFLTFLPVALLGVLLQTGAEELTFRGYLQTQLAARFRSPLVWLVLPSFAFGALHYSEAIYGPNALLVVATVTVVGLIAADLTRVTGGIGAAWGLHFANNCVALLVVGAEGPLGGLAYFRAPLDPASPDLAPLIVLDLGLLVLAWAGLRVWFARRRASAA</sequence>
<feature type="transmembrane region" description="Helical" evidence="1">
    <location>
        <begin position="266"/>
        <end position="287"/>
    </location>
</feature>
<dbReference type="EMBL" id="CYPR01000070">
    <property type="protein sequence ID" value="CUH36714.1"/>
    <property type="molecule type" value="Genomic_DNA"/>
</dbReference>
<keyword evidence="1" id="KW-1133">Transmembrane helix</keyword>
<dbReference type="GO" id="GO:0080120">
    <property type="term" value="P:CAAX-box protein maturation"/>
    <property type="evidence" value="ECO:0007669"/>
    <property type="project" value="UniProtKB-ARBA"/>
</dbReference>
<keyword evidence="1" id="KW-0472">Membrane</keyword>
<keyword evidence="3" id="KW-0378">Hydrolase</keyword>
<evidence type="ECO:0000259" key="2">
    <source>
        <dbReference type="Pfam" id="PF02517"/>
    </source>
</evidence>
<feature type="transmembrane region" description="Helical" evidence="1">
    <location>
        <begin position="200"/>
        <end position="220"/>
    </location>
</feature>
<feature type="transmembrane region" description="Helical" evidence="1">
    <location>
        <begin position="71"/>
        <end position="91"/>
    </location>
</feature>
<evidence type="ECO:0000256" key="1">
    <source>
        <dbReference type="SAM" id="Phobius"/>
    </source>
</evidence>
<feature type="transmembrane region" description="Helical" evidence="1">
    <location>
        <begin position="176"/>
        <end position="194"/>
    </location>
</feature>
<dbReference type="Pfam" id="PF02517">
    <property type="entry name" value="Rce1-like"/>
    <property type="match status" value="1"/>
</dbReference>
<dbReference type="AlphaFoldDB" id="A0A0M7B9N0"/>